<proteinExistence type="predicted"/>
<keyword evidence="2" id="KW-1185">Reference proteome</keyword>
<gene>
    <name evidence="1" type="ORF">AMS68_003116</name>
</gene>
<name>A0A6H0XSK3_9PEZI</name>
<sequence>MKRTKGGSKKYPELMDAKPVSLPVYTMGPQGYQKRAYSNANIDLDTAAAIIITFIKADAQQAIQDADKSFRWQHHRLVLTFDRMSRDALIPVVQDTSTGIDEDALNSSRATLRHLAEGRLRSLSLGMQKERLE</sequence>
<reference evidence="1 2" key="1">
    <citation type="journal article" date="2016" name="Sci. Rep.">
        <title>Peltaster fructicola genome reveals evolution from an invasive phytopathogen to an ectophytic parasite.</title>
        <authorList>
            <person name="Xu C."/>
            <person name="Chen H."/>
            <person name="Gleason M.L."/>
            <person name="Xu J.R."/>
            <person name="Liu H."/>
            <person name="Zhang R."/>
            <person name="Sun G."/>
        </authorList>
    </citation>
    <scope>NUCLEOTIDE SEQUENCE [LARGE SCALE GENOMIC DNA]</scope>
    <source>
        <strain evidence="1 2">LNHT1506</strain>
    </source>
</reference>
<dbReference type="EMBL" id="CP051140">
    <property type="protein sequence ID" value="QIW97598.1"/>
    <property type="molecule type" value="Genomic_DNA"/>
</dbReference>
<dbReference type="Proteomes" id="UP000503462">
    <property type="component" value="Chromosome 2"/>
</dbReference>
<evidence type="ECO:0000313" key="2">
    <source>
        <dbReference type="Proteomes" id="UP000503462"/>
    </source>
</evidence>
<dbReference type="AlphaFoldDB" id="A0A6H0XSK3"/>
<protein>
    <submittedName>
        <fullName evidence="1">Uncharacterized protein</fullName>
    </submittedName>
</protein>
<accession>A0A6H0XSK3</accession>
<evidence type="ECO:0000313" key="1">
    <source>
        <dbReference type="EMBL" id="QIW97598.1"/>
    </source>
</evidence>
<organism evidence="1 2">
    <name type="scientific">Peltaster fructicola</name>
    <dbReference type="NCBI Taxonomy" id="286661"/>
    <lineage>
        <taxon>Eukaryota</taxon>
        <taxon>Fungi</taxon>
        <taxon>Dikarya</taxon>
        <taxon>Ascomycota</taxon>
        <taxon>Pezizomycotina</taxon>
        <taxon>Dothideomycetes</taxon>
        <taxon>Dothideomycetes incertae sedis</taxon>
        <taxon>Peltaster</taxon>
    </lineage>
</organism>